<proteinExistence type="predicted"/>
<evidence type="ECO:0000313" key="2">
    <source>
        <dbReference type="EMBL" id="NEL56676.1"/>
    </source>
</evidence>
<dbReference type="Proteomes" id="UP000470470">
    <property type="component" value="Unassembled WGS sequence"/>
</dbReference>
<dbReference type="Gene3D" id="3.40.50.1110">
    <property type="entry name" value="SGNH hydrolase"/>
    <property type="match status" value="1"/>
</dbReference>
<dbReference type="EMBL" id="JAAGWK010000040">
    <property type="protein sequence ID" value="NEL56676.1"/>
    <property type="molecule type" value="Genomic_DNA"/>
</dbReference>
<dbReference type="InterPro" id="IPR013830">
    <property type="entry name" value="SGNH_hydro"/>
</dbReference>
<sequence length="200" mass="21298">MTRDLRVCFVGDSFTAGTGDETATGWVGPVVAAVRAAGTPVTGYELGVRRETSIEIARRWYPETRARLRDGDDLRVVFSFGANDVSAPAGRPRVPHERSLAVLTDLLDEAAASGWPAFVVGPPASLDPAQTARAVDLSAGMTQVAEECGVPFVDLAAPLAMSALWAESVRAGDGIHPDSRGYRMITEIVRPPLVGWLTRP</sequence>
<accession>A0A7K3WJX4</accession>
<name>A0A7K3WJX4_9ACTN</name>
<reference evidence="2 3" key="1">
    <citation type="submission" date="2020-02" db="EMBL/GenBank/DDBJ databases">
        <title>The whole genome sequence of CPCC 205119.</title>
        <authorList>
            <person name="Jiang Z."/>
        </authorList>
    </citation>
    <scope>NUCLEOTIDE SEQUENCE [LARGE SCALE GENOMIC DNA]</scope>
    <source>
        <strain evidence="2 3">CPCC 205119</strain>
    </source>
</reference>
<dbReference type="InterPro" id="IPR036514">
    <property type="entry name" value="SGNH_hydro_sf"/>
</dbReference>
<organism evidence="2 3">
    <name type="scientific">Goekera deserti</name>
    <dbReference type="NCBI Taxonomy" id="2497753"/>
    <lineage>
        <taxon>Bacteria</taxon>
        <taxon>Bacillati</taxon>
        <taxon>Actinomycetota</taxon>
        <taxon>Actinomycetes</taxon>
        <taxon>Geodermatophilales</taxon>
        <taxon>Geodermatophilaceae</taxon>
        <taxon>Goekera</taxon>
    </lineage>
</organism>
<protein>
    <submittedName>
        <fullName evidence="2">G-D-S-L family lipolytic protein</fullName>
    </submittedName>
</protein>
<keyword evidence="3" id="KW-1185">Reference proteome</keyword>
<evidence type="ECO:0000259" key="1">
    <source>
        <dbReference type="Pfam" id="PF13472"/>
    </source>
</evidence>
<comment type="caution">
    <text evidence="2">The sequence shown here is derived from an EMBL/GenBank/DDBJ whole genome shotgun (WGS) entry which is preliminary data.</text>
</comment>
<dbReference type="Pfam" id="PF13472">
    <property type="entry name" value="Lipase_GDSL_2"/>
    <property type="match status" value="1"/>
</dbReference>
<dbReference type="RefSeq" id="WP_162393600.1">
    <property type="nucleotide sequence ID" value="NZ_JAABOZ010000012.1"/>
</dbReference>
<gene>
    <name evidence="2" type="ORF">G1H19_22155</name>
</gene>
<dbReference type="SUPFAM" id="SSF52266">
    <property type="entry name" value="SGNH hydrolase"/>
    <property type="match status" value="1"/>
</dbReference>
<dbReference type="AlphaFoldDB" id="A0A7K3WJX4"/>
<feature type="domain" description="SGNH hydrolase-type esterase" evidence="1">
    <location>
        <begin position="9"/>
        <end position="183"/>
    </location>
</feature>
<evidence type="ECO:0000313" key="3">
    <source>
        <dbReference type="Proteomes" id="UP000470470"/>
    </source>
</evidence>